<reference evidence="2 3" key="1">
    <citation type="submission" date="2018-08" db="EMBL/GenBank/DDBJ databases">
        <title>Chitinophaga sp. K20C18050901, a novel bacterium isolated from forest soil.</title>
        <authorList>
            <person name="Wang C."/>
        </authorList>
    </citation>
    <scope>NUCLEOTIDE SEQUENCE [LARGE SCALE GENOMIC DNA]</scope>
    <source>
        <strain evidence="2 3">K20C18050901</strain>
    </source>
</reference>
<keyword evidence="3" id="KW-1185">Reference proteome</keyword>
<dbReference type="OrthoDB" id="644808at2"/>
<dbReference type="InterPro" id="IPR022385">
    <property type="entry name" value="Rhs_assc_core"/>
</dbReference>
<accession>A0A3E1NMW8</accession>
<dbReference type="SUPFAM" id="SSF56399">
    <property type="entry name" value="ADP-ribosylation"/>
    <property type="match status" value="1"/>
</dbReference>
<proteinExistence type="predicted"/>
<comment type="caution">
    <text evidence="2">The sequence shown here is derived from an EMBL/GenBank/DDBJ whole genome shotgun (WGS) entry which is preliminary data.</text>
</comment>
<dbReference type="InterPro" id="IPR054695">
    <property type="entry name" value="Pierisin-like_dom"/>
</dbReference>
<name>A0A3E1NMW8_9BACT</name>
<sequence length="399" mass="44035">MNGDTIPATLTVTQRSNNTPETYMATQTISFEGEFSSGTADEFTTLFVDQTSADAGTESGISYGIVAKGYRYGFNGKENDNEVKGEGNGQDYGMRIYDPRVAKFLSIDPLTSHYPYYSPYQFAGNKPIMFVDLDGLEVGIPTINKFKYGDNIALNVISLIDNGGVKLLNFGIGLINSTIYIGSNASRPGVIINQTKSEFQELAKNVKKSAESTLAYHTRTPWKQQLKDAGYQLASAEQWETVSTFAVGMAVGKMDFSIPEIGALHKYIAEEIKFAGEPKLPSDIPKYVYRFDTRPPAEIEAAGGFESWGKDMSVNKHTDGWSVRNRTSGFVATTNDPSVLDPWIEGYGEGYIYKIRTPANAINVNTVRGADYGFGWEKEILIPLKVPFKRIVSSQYVTE</sequence>
<protein>
    <recommendedName>
        <fullName evidence="1">Pierisin-like domain-containing protein</fullName>
    </recommendedName>
</protein>
<dbReference type="EMBL" id="QTJV01000027">
    <property type="protein sequence ID" value="RFM29270.1"/>
    <property type="molecule type" value="Genomic_DNA"/>
</dbReference>
<dbReference type="NCBIfam" id="TIGR03696">
    <property type="entry name" value="Rhs_assc_core"/>
    <property type="match status" value="1"/>
</dbReference>
<dbReference type="RefSeq" id="WP_116857790.1">
    <property type="nucleotide sequence ID" value="NZ_QTJV01000027.1"/>
</dbReference>
<dbReference type="Pfam" id="PF22596">
    <property type="entry name" value="Scabin-like"/>
    <property type="match status" value="1"/>
</dbReference>
<feature type="domain" description="Pierisin-like" evidence="1">
    <location>
        <begin position="288"/>
        <end position="394"/>
    </location>
</feature>
<dbReference type="Gene3D" id="2.180.10.10">
    <property type="entry name" value="RHS repeat-associated core"/>
    <property type="match status" value="1"/>
</dbReference>
<gene>
    <name evidence="2" type="ORF">DXN04_33535</name>
</gene>
<dbReference type="Proteomes" id="UP000261174">
    <property type="component" value="Unassembled WGS sequence"/>
</dbReference>
<evidence type="ECO:0000313" key="2">
    <source>
        <dbReference type="EMBL" id="RFM29270.1"/>
    </source>
</evidence>
<evidence type="ECO:0000313" key="3">
    <source>
        <dbReference type="Proteomes" id="UP000261174"/>
    </source>
</evidence>
<evidence type="ECO:0000259" key="1">
    <source>
        <dbReference type="Pfam" id="PF22596"/>
    </source>
</evidence>
<dbReference type="Gene3D" id="3.90.210.10">
    <property type="entry name" value="Heat-Labile Enterotoxin, subunit A"/>
    <property type="match status" value="1"/>
</dbReference>
<organism evidence="2 3">
    <name type="scientific">Chitinophaga silvisoli</name>
    <dbReference type="NCBI Taxonomy" id="2291814"/>
    <lineage>
        <taxon>Bacteria</taxon>
        <taxon>Pseudomonadati</taxon>
        <taxon>Bacteroidota</taxon>
        <taxon>Chitinophagia</taxon>
        <taxon>Chitinophagales</taxon>
        <taxon>Chitinophagaceae</taxon>
        <taxon>Chitinophaga</taxon>
    </lineage>
</organism>
<dbReference type="AlphaFoldDB" id="A0A3E1NMW8"/>